<accession>A0A8J7YR55</accession>
<proteinExistence type="predicted"/>
<evidence type="ECO:0000313" key="2">
    <source>
        <dbReference type="EMBL" id="MBX8644970.1"/>
    </source>
</evidence>
<evidence type="ECO:0000256" key="1">
    <source>
        <dbReference type="SAM" id="Phobius"/>
    </source>
</evidence>
<keyword evidence="1" id="KW-0812">Transmembrane</keyword>
<dbReference type="InterPro" id="IPR058349">
    <property type="entry name" value="DUF8036"/>
</dbReference>
<keyword evidence="1" id="KW-1133">Transmembrane helix</keyword>
<sequence length="102" mass="11302">REIRGKGMIGFWWLVSIAVLAVEIALLLYILLLYSKIHRTTGGRLLIGIQLFAILFVAQDALGAWTILSFYSRLGTSVSFPLAVLNTLGLAALLSLYYTLRT</sequence>
<feature type="transmembrane region" description="Helical" evidence="1">
    <location>
        <begin position="80"/>
        <end position="100"/>
    </location>
</feature>
<dbReference type="Pfam" id="PF26119">
    <property type="entry name" value="DUF8036"/>
    <property type="match status" value="1"/>
</dbReference>
<dbReference type="Proteomes" id="UP000750197">
    <property type="component" value="Unassembled WGS sequence"/>
</dbReference>
<protein>
    <submittedName>
        <fullName evidence="2">Uncharacterized protein</fullName>
    </submittedName>
</protein>
<feature type="transmembrane region" description="Helical" evidence="1">
    <location>
        <begin position="12"/>
        <end position="33"/>
    </location>
</feature>
<feature type="transmembrane region" description="Helical" evidence="1">
    <location>
        <begin position="45"/>
        <end position="68"/>
    </location>
</feature>
<keyword evidence="1" id="KW-0472">Membrane</keyword>
<dbReference type="EMBL" id="JAHEAC010000137">
    <property type="protein sequence ID" value="MBX8644970.1"/>
    <property type="molecule type" value="Genomic_DNA"/>
</dbReference>
<evidence type="ECO:0000313" key="3">
    <source>
        <dbReference type="Proteomes" id="UP000750197"/>
    </source>
</evidence>
<gene>
    <name evidence="2" type="ORF">KIY12_09685</name>
</gene>
<dbReference type="AlphaFoldDB" id="A0A8J7YR55"/>
<organism evidence="2 3">
    <name type="scientific">Candidatus Sysuiplasma superficiale</name>
    <dbReference type="NCBI Taxonomy" id="2823368"/>
    <lineage>
        <taxon>Archaea</taxon>
        <taxon>Methanobacteriati</taxon>
        <taxon>Thermoplasmatota</taxon>
        <taxon>Thermoplasmata</taxon>
        <taxon>Candidatus Sysuiplasmatales</taxon>
        <taxon>Candidatus Sysuiplasmataceae</taxon>
        <taxon>Candidatus Sysuiplasma</taxon>
    </lineage>
</organism>
<reference evidence="2" key="1">
    <citation type="submission" date="2021-05" db="EMBL/GenBank/DDBJ databases">
        <title>Genomic insights into ecological role and evolution of a novel Thermoplasmata order Candidatus Sysuiplasmatales.</title>
        <authorList>
            <person name="Yuan Y."/>
        </authorList>
    </citation>
    <scope>NUCLEOTIDE SEQUENCE</scope>
    <source>
        <strain evidence="2">TUT19-bin139</strain>
    </source>
</reference>
<name>A0A8J7YR55_9ARCH</name>
<feature type="non-terminal residue" evidence="2">
    <location>
        <position position="1"/>
    </location>
</feature>
<comment type="caution">
    <text evidence="2">The sequence shown here is derived from an EMBL/GenBank/DDBJ whole genome shotgun (WGS) entry which is preliminary data.</text>
</comment>